<reference evidence="1" key="1">
    <citation type="journal article" date="2019" name="Sci. Rep.">
        <title>Draft genome of Tanacetum cinerariifolium, the natural source of mosquito coil.</title>
        <authorList>
            <person name="Yamashiro T."/>
            <person name="Shiraishi A."/>
            <person name="Satake H."/>
            <person name="Nakayama K."/>
        </authorList>
    </citation>
    <scope>NUCLEOTIDE SEQUENCE</scope>
</reference>
<gene>
    <name evidence="1" type="ORF">Tci_881861</name>
</gene>
<protein>
    <submittedName>
        <fullName evidence="1">Uncharacterized protein</fullName>
    </submittedName>
</protein>
<proteinExistence type="predicted"/>
<evidence type="ECO:0000313" key="1">
    <source>
        <dbReference type="EMBL" id="GFD09892.1"/>
    </source>
</evidence>
<dbReference type="EMBL" id="BKCJ011248680">
    <property type="protein sequence ID" value="GFD09892.1"/>
    <property type="molecule type" value="Genomic_DNA"/>
</dbReference>
<accession>A0A699TH23</accession>
<dbReference type="AlphaFoldDB" id="A0A699TH23"/>
<comment type="caution">
    <text evidence="1">The sequence shown here is derived from an EMBL/GenBank/DDBJ whole genome shotgun (WGS) entry which is preliminary data.</text>
</comment>
<organism evidence="1">
    <name type="scientific">Tanacetum cinerariifolium</name>
    <name type="common">Dalmatian daisy</name>
    <name type="synonym">Chrysanthemum cinerariifolium</name>
    <dbReference type="NCBI Taxonomy" id="118510"/>
    <lineage>
        <taxon>Eukaryota</taxon>
        <taxon>Viridiplantae</taxon>
        <taxon>Streptophyta</taxon>
        <taxon>Embryophyta</taxon>
        <taxon>Tracheophyta</taxon>
        <taxon>Spermatophyta</taxon>
        <taxon>Magnoliopsida</taxon>
        <taxon>eudicotyledons</taxon>
        <taxon>Gunneridae</taxon>
        <taxon>Pentapetalae</taxon>
        <taxon>asterids</taxon>
        <taxon>campanulids</taxon>
        <taxon>Asterales</taxon>
        <taxon>Asteraceae</taxon>
        <taxon>Asteroideae</taxon>
        <taxon>Anthemideae</taxon>
        <taxon>Anthemidinae</taxon>
        <taxon>Tanacetum</taxon>
    </lineage>
</organism>
<name>A0A699TH23_TANCI</name>
<feature type="non-terminal residue" evidence="1">
    <location>
        <position position="1"/>
    </location>
</feature>
<sequence length="32" mass="3342">SASAILGLMANPLAVIALRWARTFMIVIALGT</sequence>